<keyword evidence="4" id="KW-1185">Reference proteome</keyword>
<keyword evidence="1" id="KW-1133">Transmembrane helix</keyword>
<dbReference type="EMBL" id="JARXVQ010000001">
    <property type="protein sequence ID" value="MDH6181309.1"/>
    <property type="molecule type" value="Genomic_DNA"/>
</dbReference>
<feature type="transmembrane region" description="Helical" evidence="1">
    <location>
        <begin position="42"/>
        <end position="65"/>
    </location>
</feature>
<evidence type="ECO:0000256" key="2">
    <source>
        <dbReference type="SAM" id="SignalP"/>
    </source>
</evidence>
<proteinExistence type="predicted"/>
<evidence type="ECO:0000313" key="3">
    <source>
        <dbReference type="EMBL" id="MDH6181309.1"/>
    </source>
</evidence>
<feature type="chain" id="PRO_5046822909" description="Secreted protein" evidence="2">
    <location>
        <begin position="27"/>
        <end position="77"/>
    </location>
</feature>
<name>A0ABT6KN71_9MICO</name>
<evidence type="ECO:0000256" key="1">
    <source>
        <dbReference type="SAM" id="Phobius"/>
    </source>
</evidence>
<evidence type="ECO:0008006" key="5">
    <source>
        <dbReference type="Google" id="ProtNLM"/>
    </source>
</evidence>
<sequence>MKKYIAALVAVATTFVLSALPLAAHAQSSDGSNELAATGSALGAFELFVGGAGAVMLIGATLLVIATRRRARDTSAH</sequence>
<accession>A0ABT6KN71</accession>
<organism evidence="3 4">
    <name type="scientific">Antiquaquibacter oligotrophicus</name>
    <dbReference type="NCBI Taxonomy" id="2880260"/>
    <lineage>
        <taxon>Bacteria</taxon>
        <taxon>Bacillati</taxon>
        <taxon>Actinomycetota</taxon>
        <taxon>Actinomycetes</taxon>
        <taxon>Micrococcales</taxon>
        <taxon>Microbacteriaceae</taxon>
        <taxon>Antiquaquibacter</taxon>
    </lineage>
</organism>
<keyword evidence="1" id="KW-0812">Transmembrane</keyword>
<evidence type="ECO:0000313" key="4">
    <source>
        <dbReference type="Proteomes" id="UP001160142"/>
    </source>
</evidence>
<comment type="caution">
    <text evidence="3">The sequence shown here is derived from an EMBL/GenBank/DDBJ whole genome shotgun (WGS) entry which is preliminary data.</text>
</comment>
<reference evidence="3 4" key="1">
    <citation type="submission" date="2023-04" db="EMBL/GenBank/DDBJ databases">
        <title>Genome Encyclopedia of Bacteria and Archaea VI: Functional Genomics of Type Strains.</title>
        <authorList>
            <person name="Whitman W."/>
        </authorList>
    </citation>
    <scope>NUCLEOTIDE SEQUENCE [LARGE SCALE GENOMIC DNA]</scope>
    <source>
        <strain evidence="3 4">SG_E_30_P1</strain>
    </source>
</reference>
<gene>
    <name evidence="3" type="ORF">M2152_001491</name>
</gene>
<keyword evidence="1" id="KW-0472">Membrane</keyword>
<protein>
    <recommendedName>
        <fullName evidence="5">Secreted protein</fullName>
    </recommendedName>
</protein>
<dbReference type="Proteomes" id="UP001160142">
    <property type="component" value="Unassembled WGS sequence"/>
</dbReference>
<dbReference type="RefSeq" id="WP_322133626.1">
    <property type="nucleotide sequence ID" value="NZ_CP085036.1"/>
</dbReference>
<feature type="signal peptide" evidence="2">
    <location>
        <begin position="1"/>
        <end position="26"/>
    </location>
</feature>
<keyword evidence="2" id="KW-0732">Signal</keyword>